<evidence type="ECO:0000256" key="3">
    <source>
        <dbReference type="SAM" id="SignalP"/>
    </source>
</evidence>
<dbReference type="EMBL" id="CP053015">
    <property type="protein sequence ID" value="QJQ33158.1"/>
    <property type="molecule type" value="Genomic_DNA"/>
</dbReference>
<protein>
    <submittedName>
        <fullName evidence="4">OmpH family outer membrane protein</fullName>
    </submittedName>
</protein>
<evidence type="ECO:0000256" key="1">
    <source>
        <dbReference type="ARBA" id="ARBA00009091"/>
    </source>
</evidence>
<sequence>MKTLIKAVALSATAIAASTVATAPAFAQSRTAAPAAPSVATANIDGAIQGTTAFTAAVTQIQTSYAPQIQNRATRAQALQTELQTLGATVQAEQARQPQNATALQNAITAYRTRETAAQQELQQLSAPIELAVTYVREQITLKLQDAVNAVTTARRIDMLVNSDAVFWNNANADLTQAITAELNRLVPSVQAVPPAGYQPGMLLRAQAQAAAPAAPAVPAPAAAPTR</sequence>
<dbReference type="GO" id="GO:0050821">
    <property type="term" value="P:protein stabilization"/>
    <property type="evidence" value="ECO:0007669"/>
    <property type="project" value="TreeGrafter"/>
</dbReference>
<dbReference type="GO" id="GO:0051082">
    <property type="term" value="F:unfolded protein binding"/>
    <property type="evidence" value="ECO:0007669"/>
    <property type="project" value="InterPro"/>
</dbReference>
<organism evidence="4 5">
    <name type="scientific">Sphingomonas lacunae</name>
    <dbReference type="NCBI Taxonomy" id="2698828"/>
    <lineage>
        <taxon>Bacteria</taxon>
        <taxon>Pseudomonadati</taxon>
        <taxon>Pseudomonadota</taxon>
        <taxon>Alphaproteobacteria</taxon>
        <taxon>Sphingomonadales</taxon>
        <taxon>Sphingomonadaceae</taxon>
        <taxon>Sphingomonas</taxon>
    </lineage>
</organism>
<dbReference type="KEGG" id="slan:GV829_12525"/>
<proteinExistence type="inferred from homology"/>
<dbReference type="AlphaFoldDB" id="A0A6M4AVK0"/>
<feature type="chain" id="PRO_5026859472" evidence="3">
    <location>
        <begin position="28"/>
        <end position="227"/>
    </location>
</feature>
<dbReference type="GO" id="GO:0005829">
    <property type="term" value="C:cytosol"/>
    <property type="evidence" value="ECO:0007669"/>
    <property type="project" value="TreeGrafter"/>
</dbReference>
<reference evidence="4 5" key="1">
    <citation type="submission" date="2020-01" db="EMBL/GenBank/DDBJ databases">
        <title>Sphingomonas sp. strain CSW-10.</title>
        <authorList>
            <person name="Chen W.-M."/>
        </authorList>
    </citation>
    <scope>NUCLEOTIDE SEQUENCE [LARGE SCALE GENOMIC DNA]</scope>
    <source>
        <strain evidence="4 5">CSW-10</strain>
    </source>
</reference>
<dbReference type="Pfam" id="PF03938">
    <property type="entry name" value="OmpH"/>
    <property type="match status" value="1"/>
</dbReference>
<dbReference type="InterPro" id="IPR005632">
    <property type="entry name" value="Chaperone_Skp"/>
</dbReference>
<name>A0A6M4AVK0_9SPHN</name>
<dbReference type="InterPro" id="IPR024930">
    <property type="entry name" value="Skp_dom_sf"/>
</dbReference>
<evidence type="ECO:0000313" key="5">
    <source>
        <dbReference type="Proteomes" id="UP000503018"/>
    </source>
</evidence>
<dbReference type="SUPFAM" id="SSF111384">
    <property type="entry name" value="OmpH-like"/>
    <property type="match status" value="1"/>
</dbReference>
<keyword evidence="5" id="KW-1185">Reference proteome</keyword>
<dbReference type="Gene3D" id="3.30.910.20">
    <property type="entry name" value="Skp domain"/>
    <property type="match status" value="1"/>
</dbReference>
<comment type="similarity">
    <text evidence="1">Belongs to the Skp family.</text>
</comment>
<accession>A0A6M4AVK0</accession>
<feature type="signal peptide" evidence="3">
    <location>
        <begin position="1"/>
        <end position="27"/>
    </location>
</feature>
<dbReference type="PANTHER" id="PTHR35089:SF1">
    <property type="entry name" value="CHAPERONE PROTEIN SKP"/>
    <property type="match status" value="1"/>
</dbReference>
<dbReference type="PANTHER" id="PTHR35089">
    <property type="entry name" value="CHAPERONE PROTEIN SKP"/>
    <property type="match status" value="1"/>
</dbReference>
<dbReference type="Proteomes" id="UP000503018">
    <property type="component" value="Chromosome"/>
</dbReference>
<evidence type="ECO:0000313" key="4">
    <source>
        <dbReference type="EMBL" id="QJQ33158.1"/>
    </source>
</evidence>
<dbReference type="SMART" id="SM00935">
    <property type="entry name" value="OmpH"/>
    <property type="match status" value="1"/>
</dbReference>
<evidence type="ECO:0000256" key="2">
    <source>
        <dbReference type="ARBA" id="ARBA00022729"/>
    </source>
</evidence>
<gene>
    <name evidence="4" type="ORF">GV829_12525</name>
</gene>
<keyword evidence="2 3" id="KW-0732">Signal</keyword>
<dbReference type="RefSeq" id="WP_169947140.1">
    <property type="nucleotide sequence ID" value="NZ_CP053015.1"/>
</dbReference>